<organism evidence="2 3">
    <name type="scientific">Actinosynnema mirum (strain ATCC 29888 / DSM 43827 / JCM 3225 / NBRC 14064 / NCIMB 13271 / NRRL B-12336 / IMRU 3971 / 101)</name>
    <dbReference type="NCBI Taxonomy" id="446462"/>
    <lineage>
        <taxon>Bacteria</taxon>
        <taxon>Bacillati</taxon>
        <taxon>Actinomycetota</taxon>
        <taxon>Actinomycetes</taxon>
        <taxon>Pseudonocardiales</taxon>
        <taxon>Pseudonocardiaceae</taxon>
        <taxon>Actinosynnema</taxon>
    </lineage>
</organism>
<protein>
    <submittedName>
        <fullName evidence="2">Uncharacterized protein</fullName>
    </submittedName>
</protein>
<sequence>MLHAMSEPKENPDVVSMSWAARRDASALPLLVIGTLLAVTAAVRSQWLLDVDGWAALGQWVGGLGAFAAVAAALWIASRDRRAADLRDQEAARSHAFLVVATCTDQGVLVVNHGPEPVTRLVVPKLHSQQVGELIVDDMQIAVRQKDMLLPGESWIAPYPRPDEREWRQEVKTHMIRVMDDDPDAVRAEVHWSDLGGRHWVRVGSLDPRGANASDWRPTAETD</sequence>
<keyword evidence="1" id="KW-0812">Transmembrane</keyword>
<feature type="transmembrane region" description="Helical" evidence="1">
    <location>
        <begin position="27"/>
        <end position="47"/>
    </location>
</feature>
<keyword evidence="1" id="KW-1133">Transmembrane helix</keyword>
<feature type="transmembrane region" description="Helical" evidence="1">
    <location>
        <begin position="53"/>
        <end position="77"/>
    </location>
</feature>
<dbReference type="HOGENOM" id="CLU_1232919_0_0_11"/>
<accession>C6WLK8</accession>
<gene>
    <name evidence="2" type="ordered locus">Amir_4563</name>
</gene>
<dbReference type="EMBL" id="CP001630">
    <property type="protein sequence ID" value="ACU38401.1"/>
    <property type="molecule type" value="Genomic_DNA"/>
</dbReference>
<reference evidence="2 3" key="1">
    <citation type="journal article" date="2009" name="Stand. Genomic Sci.">
        <title>Complete genome sequence of Actinosynnema mirum type strain (101).</title>
        <authorList>
            <person name="Land M."/>
            <person name="Lapidus A."/>
            <person name="Mayilraj S."/>
            <person name="Chen F."/>
            <person name="Copeland A."/>
            <person name="Del Rio T.G."/>
            <person name="Nolan M."/>
            <person name="Lucas S."/>
            <person name="Tice H."/>
            <person name="Cheng J.F."/>
            <person name="Chertkov O."/>
            <person name="Bruce D."/>
            <person name="Goodwin L."/>
            <person name="Pitluck S."/>
            <person name="Rohde M."/>
            <person name="Goker M."/>
            <person name="Pati A."/>
            <person name="Ivanova N."/>
            <person name="Mavromatis K."/>
            <person name="Chen A."/>
            <person name="Palaniappan K."/>
            <person name="Hauser L."/>
            <person name="Chang Y.J."/>
            <person name="Jeffries C.C."/>
            <person name="Brettin T."/>
            <person name="Detter J.C."/>
            <person name="Han C."/>
            <person name="Chain P."/>
            <person name="Tindall B.J."/>
            <person name="Bristow J."/>
            <person name="Eisen J.A."/>
            <person name="Markowitz V."/>
            <person name="Hugenholtz P."/>
            <person name="Kyrpides N.C."/>
            <person name="Klenk H.P."/>
        </authorList>
    </citation>
    <scope>NUCLEOTIDE SEQUENCE [LARGE SCALE GENOMIC DNA]</scope>
    <source>
        <strain evidence="3">ATCC 29888 / DSM 43827 / JCM 3225 / NBRC 14064 / NCIMB 13271 / NRRL B-12336 / IMRU 3971 / 101</strain>
    </source>
</reference>
<dbReference type="AlphaFoldDB" id="C6WLK8"/>
<name>C6WLK8_ACTMD</name>
<dbReference type="Proteomes" id="UP000002213">
    <property type="component" value="Chromosome"/>
</dbReference>
<evidence type="ECO:0000313" key="3">
    <source>
        <dbReference type="Proteomes" id="UP000002213"/>
    </source>
</evidence>
<keyword evidence="3" id="KW-1185">Reference proteome</keyword>
<proteinExistence type="predicted"/>
<dbReference type="KEGG" id="ami:Amir_4563"/>
<evidence type="ECO:0000313" key="2">
    <source>
        <dbReference type="EMBL" id="ACU38401.1"/>
    </source>
</evidence>
<keyword evidence="1" id="KW-0472">Membrane</keyword>
<evidence type="ECO:0000256" key="1">
    <source>
        <dbReference type="SAM" id="Phobius"/>
    </source>
</evidence>